<dbReference type="GO" id="GO:0140359">
    <property type="term" value="F:ABC-type transporter activity"/>
    <property type="evidence" value="ECO:0007669"/>
    <property type="project" value="InterPro"/>
</dbReference>
<dbReference type="Pfam" id="PF12698">
    <property type="entry name" value="ABC2_membrane_3"/>
    <property type="match status" value="2"/>
</dbReference>
<evidence type="ECO:0000256" key="10">
    <source>
        <dbReference type="ARBA" id="ARBA00023180"/>
    </source>
</evidence>
<dbReference type="EMBL" id="AAGW02061417">
    <property type="status" value="NOT_ANNOTATED_CDS"/>
    <property type="molecule type" value="Genomic_DNA"/>
</dbReference>
<dbReference type="Pfam" id="PF23321">
    <property type="entry name" value="R1_ABCA1"/>
    <property type="match status" value="1"/>
</dbReference>
<dbReference type="InterPro" id="IPR013525">
    <property type="entry name" value="ABC2_TM"/>
</dbReference>
<dbReference type="FunFam" id="3.40.50.300:FF:000327">
    <property type="entry name" value="ATP-binding cassette sub-family A member 3"/>
    <property type="match status" value="1"/>
</dbReference>
<keyword evidence="15" id="KW-1185">Reference proteome</keyword>
<comment type="subcellular location">
    <subcellularLocation>
        <location evidence="1">Endomembrane system</location>
        <topology evidence="1">Multi-pass membrane protein</topology>
    </subcellularLocation>
</comment>
<dbReference type="FunFam" id="3.40.50.300:FF:000465">
    <property type="entry name" value="ATP-binding cassette, sub-family A (ABC1), member 3"/>
    <property type="match status" value="1"/>
</dbReference>
<dbReference type="EMBL" id="AAGW02061416">
    <property type="status" value="NOT_ANNOTATED_CDS"/>
    <property type="molecule type" value="Genomic_DNA"/>
</dbReference>
<keyword evidence="4" id="KW-0677">Repeat</keyword>
<organism evidence="14 15">
    <name type="scientific">Oryctolagus cuniculus</name>
    <name type="common">Rabbit</name>
    <dbReference type="NCBI Taxonomy" id="9986"/>
    <lineage>
        <taxon>Eukaryota</taxon>
        <taxon>Metazoa</taxon>
        <taxon>Chordata</taxon>
        <taxon>Craniata</taxon>
        <taxon>Vertebrata</taxon>
        <taxon>Euteleostomi</taxon>
        <taxon>Mammalia</taxon>
        <taxon>Eutheria</taxon>
        <taxon>Euarchontoglires</taxon>
        <taxon>Glires</taxon>
        <taxon>Lagomorpha</taxon>
        <taxon>Leporidae</taxon>
        <taxon>Oryctolagus</taxon>
    </lineage>
</organism>
<dbReference type="EMBL" id="AAGW02061421">
    <property type="status" value="NOT_ANNOTATED_CDS"/>
    <property type="molecule type" value="Genomic_DNA"/>
</dbReference>
<dbReference type="EMBL" id="AAGW02061413">
    <property type="status" value="NOT_ANNOTATED_CDS"/>
    <property type="molecule type" value="Genomic_DNA"/>
</dbReference>
<keyword evidence="9 12" id="KW-0472">Membrane</keyword>
<name>A0A5F9D962_RABIT</name>
<dbReference type="EMBL" id="AAGW02061419">
    <property type="status" value="NOT_ANNOTATED_CDS"/>
    <property type="molecule type" value="Genomic_DNA"/>
</dbReference>
<keyword evidence="7 12" id="KW-1133">Transmembrane helix</keyword>
<feature type="transmembrane region" description="Helical" evidence="12">
    <location>
        <begin position="877"/>
        <end position="897"/>
    </location>
</feature>
<sequence length="1383" mass="157016">SRELDWKRIKLDHKTFDICVDNICLFTVQGFASEKEFESYIKREKSARVLAAVVFDHDFKNDQDGLPLQVTYHLRFSNYSSVPASRQSEGWKTSFLFPRIPTLGPRNPNKSDGGDPWYLNRGFLVVQRSLDKAIMSYHNDKAEALMAGLQIFARRFPYPEYYHDDHMWSFISLFPWIILFVFSHNLFTLVRSIVSEKENRLKEYQLMIGLSNGMLWASYFVTYLMLYLIIITLLCAIVHERILQHSDPSVVTVFFLLYVISLILFGFMISTFFTNASLAVAITGFFYFLTFFPQVIIIDQYAVMSLTQKVSACLIANIALAIGIDLLCKMEMKGDGLQWNNLSSPVTPGDTFTLAHVFGMLLFDACLYGLVAWYVEAVFPGEYGVPKPWYFFVQKSYWFGNPVKKMEEDNELSSFVENEYFEAEPVGLVAGIQIHHLRKTTFVAIKDLTLNFYEGQITVLLGPNGAGKTTTLSILTGFYLPTRGKIYISGYDISKDMVQVRKNLGLCPQYDLLFPNMTVSEHLLFYCVIKGVPPQRRSVEINKMLTSFGLLHKRDEFSKSLSGGMKRKLSIIIALIGGSKVVILDEPTSGMDPVSRRSTWNVLQQFKEDRTILLTTHHMDEADVLGDRIAIMVKGTLQCCGSSIFLKKRYGVGYHLVIVKKLDCDVKRVSNLIIYYVPTASLENDVAAELSFLLPKEYTHRFEALFAELEERQEELGIAAFGVSMTTLEEVFFAGVTIVRHEEPARKMDLEQYGETIVPYSITGNSPFAVDFLKVLEDMLKAKKQKLQEVQGILSKNRQCTHSCIIGLSIEIAGGAIKLTFWFNNEAYHSPSLSLAVLDNAIFKSLSGSAASITVFNKPQPRYVSNSASNRTSGIQIALNLFFGLSILISSFCLLTVTERITKAKHIQFLSGVYVFIFWFSSLIWDIAILFFACCLLLVVFLLAGLDLLISDYHFLDTMFIFMMFAWSVIPFIYLTCFLFSSGTSAYIKLFMFNQCMGFLGVNTTVKNLILNILLLLPIYNLGMSITKYYDFQENIHLCSSSNNIPKIINCDELFFILYVSVVFSLFSKIYFKFPAVLAVRNISLAIKNEECFGLLGLNGAGKTTTFQILTGEDSATSGDVYIKGFSITKNNIKIRSKVGYCPQFDALLEYMTAREILTMYARLWGVPERRISYYVRKLLELLNLESHADKFIYTYSGGNKRRLSTAIAIMGKPSVIFLDEPSTGMDPVARRLLWNVVTQIRESGKVIIITSHSMEECDALCTRLAIMVRGKFVCLGSPQHLKNKFGNIYTVNVKFKADTNKDTIDDFKAFIYDVFPGSELKQEGQGFLNYYIPSKKNSWGKVFGVLEKAKEQFNLEDYSISQITLEQVFLTFANPDKRADVR</sequence>
<feature type="transmembrane region" description="Helical" evidence="12">
    <location>
        <begin position="173"/>
        <end position="194"/>
    </location>
</feature>
<reference evidence="14" key="3">
    <citation type="submission" date="2025-09" db="UniProtKB">
        <authorList>
            <consortium name="Ensembl"/>
        </authorList>
    </citation>
    <scope>IDENTIFICATION</scope>
    <source>
        <strain evidence="14">Thorbecke</strain>
    </source>
</reference>
<evidence type="ECO:0000256" key="12">
    <source>
        <dbReference type="SAM" id="Phobius"/>
    </source>
</evidence>
<dbReference type="Bgee" id="ENSOCUG00000023033">
    <property type="expression patterns" value="Expressed in testis and 2 other cell types or tissues"/>
</dbReference>
<feature type="transmembrane region" description="Helical" evidence="12">
    <location>
        <begin position="962"/>
        <end position="988"/>
    </location>
</feature>
<dbReference type="GeneTree" id="ENSGT00940000164007"/>
<feature type="transmembrane region" description="Helical" evidence="12">
    <location>
        <begin position="1009"/>
        <end position="1030"/>
    </location>
</feature>
<evidence type="ECO:0000256" key="5">
    <source>
        <dbReference type="ARBA" id="ARBA00022741"/>
    </source>
</evidence>
<dbReference type="CDD" id="cd03263">
    <property type="entry name" value="ABC_subfamily_A"/>
    <property type="match status" value="2"/>
</dbReference>
<feature type="domain" description="ABC transporter" evidence="13">
    <location>
        <begin position="429"/>
        <end position="659"/>
    </location>
</feature>
<keyword evidence="5" id="KW-0547">Nucleotide-binding</keyword>
<dbReference type="GO" id="GO:0005737">
    <property type="term" value="C:cytoplasm"/>
    <property type="evidence" value="ECO:0007669"/>
    <property type="project" value="UniProtKB-ARBA"/>
</dbReference>
<dbReference type="PROSITE" id="PS00211">
    <property type="entry name" value="ABC_TRANSPORTER_1"/>
    <property type="match status" value="1"/>
</dbReference>
<evidence type="ECO:0000313" key="14">
    <source>
        <dbReference type="Ensembl" id="ENSOCUP00000042772.1"/>
    </source>
</evidence>
<evidence type="ECO:0000256" key="8">
    <source>
        <dbReference type="ARBA" id="ARBA00023055"/>
    </source>
</evidence>
<feature type="transmembrane region" description="Helical" evidence="12">
    <location>
        <begin position="278"/>
        <end position="298"/>
    </location>
</feature>
<proteinExistence type="predicted"/>
<dbReference type="EMBL" id="AAGW02061415">
    <property type="status" value="NOT_ANNOTATED_CDS"/>
    <property type="molecule type" value="Genomic_DNA"/>
</dbReference>
<feature type="transmembrane region" description="Helical" evidence="12">
    <location>
        <begin position="804"/>
        <end position="823"/>
    </location>
</feature>
<evidence type="ECO:0000313" key="15">
    <source>
        <dbReference type="Proteomes" id="UP000001811"/>
    </source>
</evidence>
<keyword evidence="8" id="KW-0445">Lipid transport</keyword>
<reference evidence="14 15" key="1">
    <citation type="journal article" date="2011" name="Nature">
        <title>A high-resolution map of human evolutionary constraint using 29 mammals.</title>
        <authorList>
            <person name="Lindblad-Toh K."/>
            <person name="Garber M."/>
            <person name="Zuk O."/>
            <person name="Lin M.F."/>
            <person name="Parker B.J."/>
            <person name="Washietl S."/>
            <person name="Kheradpour P."/>
            <person name="Ernst J."/>
            <person name="Jordan G."/>
            <person name="Mauceli E."/>
            <person name="Ward L.D."/>
            <person name="Lowe C.B."/>
            <person name="Holloway A.K."/>
            <person name="Clamp M."/>
            <person name="Gnerre S."/>
            <person name="Alfoldi J."/>
            <person name="Beal K."/>
            <person name="Chang J."/>
            <person name="Clawson H."/>
            <person name="Cuff J."/>
            <person name="Di Palma F."/>
            <person name="Fitzgerald S."/>
            <person name="Flicek P."/>
            <person name="Guttman M."/>
            <person name="Hubisz M.J."/>
            <person name="Jaffe D.B."/>
            <person name="Jungreis I."/>
            <person name="Kent W.J."/>
            <person name="Kostka D."/>
            <person name="Lara M."/>
            <person name="Martins A.L."/>
            <person name="Massingham T."/>
            <person name="Moltke I."/>
            <person name="Raney B.J."/>
            <person name="Rasmussen M.D."/>
            <person name="Robinson J."/>
            <person name="Stark A."/>
            <person name="Vilella A.J."/>
            <person name="Wen J."/>
            <person name="Xie X."/>
            <person name="Zody M.C."/>
            <person name="Baldwin J."/>
            <person name="Bloom T."/>
            <person name="Chin C.W."/>
            <person name="Heiman D."/>
            <person name="Nicol R."/>
            <person name="Nusbaum C."/>
            <person name="Young S."/>
            <person name="Wilkinson J."/>
            <person name="Worley K.C."/>
            <person name="Kovar C.L."/>
            <person name="Muzny D.M."/>
            <person name="Gibbs R.A."/>
            <person name="Cree A."/>
            <person name="Dihn H.H."/>
            <person name="Fowler G."/>
            <person name="Jhangiani S."/>
            <person name="Joshi V."/>
            <person name="Lee S."/>
            <person name="Lewis L.R."/>
            <person name="Nazareth L.V."/>
            <person name="Okwuonu G."/>
            <person name="Santibanez J."/>
            <person name="Warren W.C."/>
            <person name="Mardis E.R."/>
            <person name="Weinstock G.M."/>
            <person name="Wilson R.K."/>
            <person name="Delehaunty K."/>
            <person name="Dooling D."/>
            <person name="Fronik C."/>
            <person name="Fulton L."/>
            <person name="Fulton B."/>
            <person name="Graves T."/>
            <person name="Minx P."/>
            <person name="Sodergren E."/>
            <person name="Birney E."/>
            <person name="Margulies E.H."/>
            <person name="Herrero J."/>
            <person name="Green E.D."/>
            <person name="Haussler D."/>
            <person name="Siepel A."/>
            <person name="Goldman N."/>
            <person name="Pollard K.S."/>
            <person name="Pedersen J.S."/>
            <person name="Lander E.S."/>
            <person name="Kellis M."/>
        </authorList>
    </citation>
    <scope>NUCLEOTIDE SEQUENCE [LARGE SCALE GENOMIC DNA]</scope>
    <source>
        <strain evidence="14 15">Thorbecke inbred</strain>
    </source>
</reference>
<accession>A0A5F9D962</accession>
<dbReference type="GO" id="GO:0016020">
    <property type="term" value="C:membrane"/>
    <property type="evidence" value="ECO:0007669"/>
    <property type="project" value="InterPro"/>
</dbReference>
<keyword evidence="6" id="KW-0067">ATP-binding</keyword>
<dbReference type="Ensembl" id="ENSOCUT00000037050.1">
    <property type="protein sequence ID" value="ENSOCUP00000042772.1"/>
    <property type="gene ID" value="ENSOCUG00000023033.3"/>
</dbReference>
<dbReference type="PANTHER" id="PTHR19229">
    <property type="entry name" value="ATP-BINDING CASSETTE TRANSPORTER SUBFAMILY A ABCA"/>
    <property type="match status" value="1"/>
</dbReference>
<evidence type="ECO:0000256" key="9">
    <source>
        <dbReference type="ARBA" id="ARBA00023136"/>
    </source>
</evidence>
<dbReference type="GO" id="GO:0005319">
    <property type="term" value="F:lipid transporter activity"/>
    <property type="evidence" value="ECO:0007669"/>
    <property type="project" value="TreeGrafter"/>
</dbReference>
<evidence type="ECO:0000256" key="7">
    <source>
        <dbReference type="ARBA" id="ARBA00022989"/>
    </source>
</evidence>
<feature type="transmembrane region" description="Helical" evidence="12">
    <location>
        <begin position="352"/>
        <end position="375"/>
    </location>
</feature>
<keyword evidence="3 12" id="KW-0812">Transmembrane</keyword>
<dbReference type="EMBL" id="AAGW02061422">
    <property type="status" value="NOT_ANNOTATED_CDS"/>
    <property type="molecule type" value="Genomic_DNA"/>
</dbReference>
<evidence type="ECO:0000256" key="3">
    <source>
        <dbReference type="ARBA" id="ARBA00022692"/>
    </source>
</evidence>
<dbReference type="InterPro" id="IPR017871">
    <property type="entry name" value="ABC_transporter-like_CS"/>
</dbReference>
<dbReference type="GO" id="GO:0016887">
    <property type="term" value="F:ATP hydrolysis activity"/>
    <property type="evidence" value="ECO:0007669"/>
    <property type="project" value="InterPro"/>
</dbReference>
<feature type="transmembrane region" description="Helical" evidence="12">
    <location>
        <begin position="250"/>
        <end position="272"/>
    </location>
</feature>
<dbReference type="InterPro" id="IPR026082">
    <property type="entry name" value="ABCA"/>
</dbReference>
<dbReference type="SMART" id="SM00382">
    <property type="entry name" value="AAA"/>
    <property type="match status" value="2"/>
</dbReference>
<dbReference type="Proteomes" id="UP000001811">
    <property type="component" value="Chromosome 6"/>
</dbReference>
<keyword evidence="2" id="KW-0813">Transport</keyword>
<evidence type="ECO:0000256" key="6">
    <source>
        <dbReference type="ARBA" id="ARBA00022840"/>
    </source>
</evidence>
<feature type="transmembrane region" description="Helical" evidence="12">
    <location>
        <begin position="310"/>
        <end position="332"/>
    </location>
</feature>
<keyword evidence="10" id="KW-0325">Glycoprotein</keyword>
<dbReference type="EMBL" id="AAGW02061420">
    <property type="status" value="NOT_ANNOTATED_CDS"/>
    <property type="molecule type" value="Genomic_DNA"/>
</dbReference>
<feature type="domain" description="ABC transporter" evidence="13">
    <location>
        <begin position="1057"/>
        <end position="1295"/>
    </location>
</feature>
<dbReference type="GO" id="GO:0005524">
    <property type="term" value="F:ATP binding"/>
    <property type="evidence" value="ECO:0007669"/>
    <property type="project" value="UniProtKB-KW"/>
</dbReference>
<evidence type="ECO:0000256" key="1">
    <source>
        <dbReference type="ARBA" id="ARBA00004127"/>
    </source>
</evidence>
<dbReference type="EMBL" id="AAGW02061418">
    <property type="status" value="NOT_ANNOTATED_CDS"/>
    <property type="molecule type" value="Genomic_DNA"/>
</dbReference>
<dbReference type="InterPro" id="IPR003439">
    <property type="entry name" value="ABC_transporter-like_ATP-bd"/>
</dbReference>
<dbReference type="GO" id="GO:0012505">
    <property type="term" value="C:endomembrane system"/>
    <property type="evidence" value="ECO:0007669"/>
    <property type="project" value="UniProtKB-SubCell"/>
</dbReference>
<dbReference type="InterPro" id="IPR056264">
    <property type="entry name" value="R2_ABCA1-4-like"/>
</dbReference>
<dbReference type="PANTHER" id="PTHR19229:SF139">
    <property type="entry name" value="ATP-BINDING CASSETTE, SUB-FAMILY A (ABC1), MEMBER 14"/>
    <property type="match status" value="1"/>
</dbReference>
<dbReference type="Gene3D" id="3.40.50.300">
    <property type="entry name" value="P-loop containing nucleotide triphosphate hydrolases"/>
    <property type="match status" value="2"/>
</dbReference>
<feature type="transmembrane region" description="Helical" evidence="12">
    <location>
        <begin position="909"/>
        <end position="942"/>
    </location>
</feature>
<dbReference type="SUPFAM" id="SSF52540">
    <property type="entry name" value="P-loop containing nucleoside triphosphate hydrolases"/>
    <property type="match status" value="2"/>
</dbReference>
<evidence type="ECO:0000259" key="13">
    <source>
        <dbReference type="PROSITE" id="PS50893"/>
    </source>
</evidence>
<feature type="transmembrane region" description="Helical" evidence="12">
    <location>
        <begin position="214"/>
        <end position="238"/>
    </location>
</feature>
<evidence type="ECO:0000256" key="4">
    <source>
        <dbReference type="ARBA" id="ARBA00022737"/>
    </source>
</evidence>
<reference evidence="14" key="2">
    <citation type="submission" date="2025-08" db="UniProtKB">
        <authorList>
            <consortium name="Ensembl"/>
        </authorList>
    </citation>
    <scope>IDENTIFICATION</scope>
    <source>
        <strain evidence="14">Thorbecke</strain>
    </source>
</reference>
<dbReference type="Pfam" id="PF00005">
    <property type="entry name" value="ABC_tran"/>
    <property type="match status" value="2"/>
</dbReference>
<comment type="catalytic activity">
    <reaction evidence="11">
        <text>cholesterol(in) + ATP + H2O = cholesterol(out) + ADP + phosphate + H(+)</text>
        <dbReference type="Rhea" id="RHEA:39051"/>
        <dbReference type="ChEBI" id="CHEBI:15377"/>
        <dbReference type="ChEBI" id="CHEBI:15378"/>
        <dbReference type="ChEBI" id="CHEBI:16113"/>
        <dbReference type="ChEBI" id="CHEBI:30616"/>
        <dbReference type="ChEBI" id="CHEBI:43474"/>
        <dbReference type="ChEBI" id="CHEBI:456216"/>
    </reaction>
    <physiologicalReaction direction="left-to-right" evidence="11">
        <dbReference type="Rhea" id="RHEA:39052"/>
    </physiologicalReaction>
</comment>
<evidence type="ECO:0000256" key="11">
    <source>
        <dbReference type="ARBA" id="ARBA00050894"/>
    </source>
</evidence>
<dbReference type="EMBL" id="AAGW02061414">
    <property type="status" value="NOT_ANNOTATED_CDS"/>
    <property type="molecule type" value="Genomic_DNA"/>
</dbReference>
<evidence type="ECO:0000256" key="2">
    <source>
        <dbReference type="ARBA" id="ARBA00022448"/>
    </source>
</evidence>
<dbReference type="PROSITE" id="PS50893">
    <property type="entry name" value="ABC_TRANSPORTER_2"/>
    <property type="match status" value="2"/>
</dbReference>
<protein>
    <recommendedName>
        <fullName evidence="13">ABC transporter domain-containing protein</fullName>
    </recommendedName>
</protein>
<dbReference type="InterPro" id="IPR027417">
    <property type="entry name" value="P-loop_NTPase"/>
</dbReference>
<dbReference type="InterPro" id="IPR003593">
    <property type="entry name" value="AAA+_ATPase"/>
</dbReference>